<dbReference type="KEGG" id="tvr:TVD_02850"/>
<proteinExistence type="predicted"/>
<evidence type="ECO:0000313" key="2">
    <source>
        <dbReference type="EMBL" id="AKJ94376.1"/>
    </source>
</evidence>
<dbReference type="STRING" id="106634.TVD_02850"/>
<dbReference type="OrthoDB" id="5785247at2"/>
<keyword evidence="3" id="KW-1185">Reference proteome</keyword>
<accession>A0A0G3G687</accession>
<keyword evidence="1" id="KW-1133">Transmembrane helix</keyword>
<keyword evidence="1" id="KW-0472">Membrane</keyword>
<dbReference type="PATRIC" id="fig|106634.4.peg.577"/>
<dbReference type="RefSeq" id="WP_019568976.1">
    <property type="nucleotide sequence ID" value="NZ_CP011367.1"/>
</dbReference>
<evidence type="ECO:0000256" key="1">
    <source>
        <dbReference type="SAM" id="Phobius"/>
    </source>
</evidence>
<evidence type="ECO:0000313" key="3">
    <source>
        <dbReference type="Proteomes" id="UP000064201"/>
    </source>
</evidence>
<gene>
    <name evidence="2" type="ORF">TVD_02850</name>
</gene>
<dbReference type="Proteomes" id="UP000064201">
    <property type="component" value="Chromosome"/>
</dbReference>
<name>A0A0G3G687_9GAMM</name>
<feature type="transmembrane region" description="Helical" evidence="1">
    <location>
        <begin position="168"/>
        <end position="188"/>
    </location>
</feature>
<dbReference type="AlphaFoldDB" id="A0A0G3G687"/>
<organism evidence="2 3">
    <name type="scientific">Thioalkalivibrio versutus</name>
    <dbReference type="NCBI Taxonomy" id="106634"/>
    <lineage>
        <taxon>Bacteria</taxon>
        <taxon>Pseudomonadati</taxon>
        <taxon>Pseudomonadota</taxon>
        <taxon>Gammaproteobacteria</taxon>
        <taxon>Chromatiales</taxon>
        <taxon>Ectothiorhodospiraceae</taxon>
        <taxon>Thioalkalivibrio</taxon>
    </lineage>
</organism>
<evidence type="ECO:0008006" key="4">
    <source>
        <dbReference type="Google" id="ProtNLM"/>
    </source>
</evidence>
<reference evidence="2 3" key="1">
    <citation type="submission" date="2015-04" db="EMBL/GenBank/DDBJ databases">
        <title>Complete Sequence for the Genome of the Thioalkalivibrio versutus D301.</title>
        <authorList>
            <person name="Mu T."/>
            <person name="Zhou J."/>
            <person name="Xu X."/>
        </authorList>
    </citation>
    <scope>NUCLEOTIDE SEQUENCE [LARGE SCALE GENOMIC DNA]</scope>
    <source>
        <strain evidence="2 3">D301</strain>
    </source>
</reference>
<sequence length="200" mass="21199">MIAAGSASASVINCSDLDGNLGDKVTPNQGCQVLEPLDGNVNTSLTVVNNAEFFGYSDWLFDGKYEDTNGNLINDPDDPATIVSFNGDAQSGTWELVVLDFWSNFENLMFAFKDGADTNIVAYDMLNGALGGAYATPLTAPPFDLSGAGEDRDISHISVFYRNGPTKVPTPGSLLLVGIGLVMLGWALRRRKDPAPAATA</sequence>
<keyword evidence="1" id="KW-0812">Transmembrane</keyword>
<protein>
    <recommendedName>
        <fullName evidence="4">PEP-CTERM protein-sorting domain-containing protein</fullName>
    </recommendedName>
</protein>
<dbReference type="EMBL" id="CP011367">
    <property type="protein sequence ID" value="AKJ94376.1"/>
    <property type="molecule type" value="Genomic_DNA"/>
</dbReference>